<proteinExistence type="predicted"/>
<dbReference type="GO" id="GO:0016209">
    <property type="term" value="F:antioxidant activity"/>
    <property type="evidence" value="ECO:0007669"/>
    <property type="project" value="InterPro"/>
</dbReference>
<dbReference type="EMBL" id="JABCKY010000011">
    <property type="protein sequence ID" value="NMT65408.1"/>
    <property type="molecule type" value="Genomic_DNA"/>
</dbReference>
<evidence type="ECO:0000256" key="2">
    <source>
        <dbReference type="ARBA" id="ARBA00022748"/>
    </source>
</evidence>
<comment type="subcellular location">
    <subcellularLocation>
        <location evidence="1">Cell envelope</location>
    </subcellularLocation>
</comment>
<dbReference type="GO" id="GO:0016491">
    <property type="term" value="F:oxidoreductase activity"/>
    <property type="evidence" value="ECO:0007669"/>
    <property type="project" value="InterPro"/>
</dbReference>
<dbReference type="InterPro" id="IPR000866">
    <property type="entry name" value="AhpC/TSA"/>
</dbReference>
<dbReference type="PANTHER" id="PTHR42852">
    <property type="entry name" value="THIOL:DISULFIDE INTERCHANGE PROTEIN DSBE"/>
    <property type="match status" value="1"/>
</dbReference>
<evidence type="ECO:0000313" key="7">
    <source>
        <dbReference type="Proteomes" id="UP000567186"/>
    </source>
</evidence>
<dbReference type="GO" id="GO:0017004">
    <property type="term" value="P:cytochrome complex assembly"/>
    <property type="evidence" value="ECO:0007669"/>
    <property type="project" value="UniProtKB-KW"/>
</dbReference>
<keyword evidence="2" id="KW-0201">Cytochrome c-type biogenesis</keyword>
<keyword evidence="7" id="KW-1185">Reference proteome</keyword>
<dbReference type="CDD" id="cd02966">
    <property type="entry name" value="TlpA_like_family"/>
    <property type="match status" value="1"/>
</dbReference>
<dbReference type="InterPro" id="IPR036249">
    <property type="entry name" value="Thioredoxin-like_sf"/>
</dbReference>
<comment type="caution">
    <text evidence="6">The sequence shown here is derived from an EMBL/GenBank/DDBJ whole genome shotgun (WGS) entry which is preliminary data.</text>
</comment>
<dbReference type="InterPro" id="IPR050553">
    <property type="entry name" value="Thioredoxin_ResA/DsbE_sf"/>
</dbReference>
<dbReference type="GO" id="GO:0030313">
    <property type="term" value="C:cell envelope"/>
    <property type="evidence" value="ECO:0007669"/>
    <property type="project" value="UniProtKB-SubCell"/>
</dbReference>
<accession>A0A7Y0WTW9</accession>
<organism evidence="6 7">
    <name type="scientific">Marinobacter orientalis</name>
    <dbReference type="NCBI Taxonomy" id="1928859"/>
    <lineage>
        <taxon>Bacteria</taxon>
        <taxon>Pseudomonadati</taxon>
        <taxon>Pseudomonadota</taxon>
        <taxon>Gammaproteobacteria</taxon>
        <taxon>Pseudomonadales</taxon>
        <taxon>Marinobacteraceae</taxon>
        <taxon>Marinobacter</taxon>
    </lineage>
</organism>
<feature type="domain" description="Thioredoxin" evidence="5">
    <location>
        <begin position="34"/>
        <end position="167"/>
    </location>
</feature>
<dbReference type="AlphaFoldDB" id="A0A7Y0WTW9"/>
<evidence type="ECO:0000256" key="4">
    <source>
        <dbReference type="ARBA" id="ARBA00023284"/>
    </source>
</evidence>
<dbReference type="PROSITE" id="PS51352">
    <property type="entry name" value="THIOREDOXIN_2"/>
    <property type="match status" value="1"/>
</dbReference>
<evidence type="ECO:0000256" key="3">
    <source>
        <dbReference type="ARBA" id="ARBA00023157"/>
    </source>
</evidence>
<dbReference type="Pfam" id="PF00578">
    <property type="entry name" value="AhpC-TSA"/>
    <property type="match status" value="1"/>
</dbReference>
<evidence type="ECO:0000256" key="1">
    <source>
        <dbReference type="ARBA" id="ARBA00004196"/>
    </source>
</evidence>
<dbReference type="SUPFAM" id="SSF52833">
    <property type="entry name" value="Thioredoxin-like"/>
    <property type="match status" value="1"/>
</dbReference>
<dbReference type="OrthoDB" id="9799347at2"/>
<dbReference type="Proteomes" id="UP000567186">
    <property type="component" value="Unassembled WGS sequence"/>
</dbReference>
<dbReference type="Gene3D" id="3.40.30.10">
    <property type="entry name" value="Glutaredoxin"/>
    <property type="match status" value="1"/>
</dbReference>
<keyword evidence="3" id="KW-1015">Disulfide bond</keyword>
<name>A0A7Y0WTW9_9GAMM</name>
<evidence type="ECO:0000313" key="6">
    <source>
        <dbReference type="EMBL" id="NMT65408.1"/>
    </source>
</evidence>
<evidence type="ECO:0000259" key="5">
    <source>
        <dbReference type="PROSITE" id="PS51352"/>
    </source>
</evidence>
<sequence>MFRRRSLTGGHSVQYPAKSCYSSGLSRIGMILALLILVGCQNQEFEKPDGTVLDWESLRGHWVLVNYWAEWCKPCLEEIPELNDLDSYSDIVVLGVNFDDIQGQELIDLGENMGIEYAMLAEDPGPEFGWKTPVALPATFIVNPDGNLVEARFGAQTEEDIKELIRR</sequence>
<gene>
    <name evidence="6" type="ORF">HIU99_17645</name>
</gene>
<dbReference type="PANTHER" id="PTHR42852:SF6">
    <property type="entry name" value="THIOL:DISULFIDE INTERCHANGE PROTEIN DSBE"/>
    <property type="match status" value="1"/>
</dbReference>
<reference evidence="6 7" key="1">
    <citation type="submission" date="2020-04" db="EMBL/GenBank/DDBJ databases">
        <title>Marinobacter oceani sp. nov., isolated from marine solar saltern.</title>
        <authorList>
            <person name="Chen X.-Y."/>
        </authorList>
    </citation>
    <scope>NUCLEOTIDE SEQUENCE [LARGE SCALE GENOMIC DNA]</scope>
    <source>
        <strain evidence="6 7">W62</strain>
    </source>
</reference>
<dbReference type="InterPro" id="IPR013766">
    <property type="entry name" value="Thioredoxin_domain"/>
</dbReference>
<keyword evidence="4" id="KW-0676">Redox-active center</keyword>
<protein>
    <submittedName>
        <fullName evidence="6">TlpA family protein disulfide reductase</fullName>
    </submittedName>
</protein>